<sequence>MSSLLLVSAAAGGKVEEVLEHLDKGFDTSILFDHGGQFLLSIIVEDSCAEVLGVLIQRNILEPTRIDRDGWNILYYACHCEWPKFVDIALEYGGKSILKSRTNKGVPTHLVNN</sequence>
<evidence type="ECO:0000313" key="2">
    <source>
        <dbReference type="Proteomes" id="UP001301958"/>
    </source>
</evidence>
<reference evidence="1" key="2">
    <citation type="submission" date="2023-05" db="EMBL/GenBank/DDBJ databases">
        <authorList>
            <consortium name="Lawrence Berkeley National Laboratory"/>
            <person name="Steindorff A."/>
            <person name="Hensen N."/>
            <person name="Bonometti L."/>
            <person name="Westerberg I."/>
            <person name="Brannstrom I.O."/>
            <person name="Guillou S."/>
            <person name="Cros-Aarteil S."/>
            <person name="Calhoun S."/>
            <person name="Haridas S."/>
            <person name="Kuo A."/>
            <person name="Mondo S."/>
            <person name="Pangilinan J."/>
            <person name="Riley R."/>
            <person name="Labutti K."/>
            <person name="Andreopoulos B."/>
            <person name="Lipzen A."/>
            <person name="Chen C."/>
            <person name="Yanf M."/>
            <person name="Daum C."/>
            <person name="Ng V."/>
            <person name="Clum A."/>
            <person name="Ohm R."/>
            <person name="Martin F."/>
            <person name="Silar P."/>
            <person name="Natvig D."/>
            <person name="Lalanne C."/>
            <person name="Gautier V."/>
            <person name="Ament-Velasquez S.L."/>
            <person name="Kruys A."/>
            <person name="Hutchinson M.I."/>
            <person name="Powell A.J."/>
            <person name="Barry K."/>
            <person name="Miller A.N."/>
            <person name="Grigoriev I.V."/>
            <person name="Debuchy R."/>
            <person name="Gladieux P."/>
            <person name="Thoren M.H."/>
            <person name="Johannesson H."/>
        </authorList>
    </citation>
    <scope>NUCLEOTIDE SEQUENCE</scope>
    <source>
        <strain evidence="1">CBS 990.96</strain>
    </source>
</reference>
<keyword evidence="2" id="KW-1185">Reference proteome</keyword>
<protein>
    <recommendedName>
        <fullName evidence="3">Ankyrin repeat protein</fullName>
    </recommendedName>
</protein>
<dbReference type="AlphaFoldDB" id="A0AAN7BPU9"/>
<dbReference type="SUPFAM" id="SSF48403">
    <property type="entry name" value="Ankyrin repeat"/>
    <property type="match status" value="1"/>
</dbReference>
<gene>
    <name evidence="1" type="ORF">QBC38DRAFT_455367</name>
</gene>
<name>A0AAN7BPU9_9PEZI</name>
<evidence type="ECO:0000313" key="1">
    <source>
        <dbReference type="EMBL" id="KAK4227276.1"/>
    </source>
</evidence>
<reference evidence="1" key="1">
    <citation type="journal article" date="2023" name="Mol. Phylogenet. Evol.">
        <title>Genome-scale phylogeny and comparative genomics of the fungal order Sordariales.</title>
        <authorList>
            <person name="Hensen N."/>
            <person name="Bonometti L."/>
            <person name="Westerberg I."/>
            <person name="Brannstrom I.O."/>
            <person name="Guillou S."/>
            <person name="Cros-Aarteil S."/>
            <person name="Calhoun S."/>
            <person name="Haridas S."/>
            <person name="Kuo A."/>
            <person name="Mondo S."/>
            <person name="Pangilinan J."/>
            <person name="Riley R."/>
            <person name="LaButti K."/>
            <person name="Andreopoulos B."/>
            <person name="Lipzen A."/>
            <person name="Chen C."/>
            <person name="Yan M."/>
            <person name="Daum C."/>
            <person name="Ng V."/>
            <person name="Clum A."/>
            <person name="Steindorff A."/>
            <person name="Ohm R.A."/>
            <person name="Martin F."/>
            <person name="Silar P."/>
            <person name="Natvig D.O."/>
            <person name="Lalanne C."/>
            <person name="Gautier V."/>
            <person name="Ament-Velasquez S.L."/>
            <person name="Kruys A."/>
            <person name="Hutchinson M.I."/>
            <person name="Powell A.J."/>
            <person name="Barry K."/>
            <person name="Miller A.N."/>
            <person name="Grigoriev I.V."/>
            <person name="Debuchy R."/>
            <person name="Gladieux P."/>
            <person name="Hiltunen Thoren M."/>
            <person name="Johannesson H."/>
        </authorList>
    </citation>
    <scope>NUCLEOTIDE SEQUENCE</scope>
    <source>
        <strain evidence="1">CBS 990.96</strain>
    </source>
</reference>
<dbReference type="InterPro" id="IPR036770">
    <property type="entry name" value="Ankyrin_rpt-contain_sf"/>
</dbReference>
<proteinExistence type="predicted"/>
<dbReference type="Proteomes" id="UP001301958">
    <property type="component" value="Unassembled WGS sequence"/>
</dbReference>
<comment type="caution">
    <text evidence="1">The sequence shown here is derived from an EMBL/GenBank/DDBJ whole genome shotgun (WGS) entry which is preliminary data.</text>
</comment>
<evidence type="ECO:0008006" key="3">
    <source>
        <dbReference type="Google" id="ProtNLM"/>
    </source>
</evidence>
<organism evidence="1 2">
    <name type="scientific">Podospora fimiseda</name>
    <dbReference type="NCBI Taxonomy" id="252190"/>
    <lineage>
        <taxon>Eukaryota</taxon>
        <taxon>Fungi</taxon>
        <taxon>Dikarya</taxon>
        <taxon>Ascomycota</taxon>
        <taxon>Pezizomycotina</taxon>
        <taxon>Sordariomycetes</taxon>
        <taxon>Sordariomycetidae</taxon>
        <taxon>Sordariales</taxon>
        <taxon>Podosporaceae</taxon>
        <taxon>Podospora</taxon>
    </lineage>
</organism>
<dbReference type="EMBL" id="MU865333">
    <property type="protein sequence ID" value="KAK4227276.1"/>
    <property type="molecule type" value="Genomic_DNA"/>
</dbReference>
<accession>A0AAN7BPU9</accession>
<dbReference type="Gene3D" id="1.25.40.20">
    <property type="entry name" value="Ankyrin repeat-containing domain"/>
    <property type="match status" value="1"/>
</dbReference>